<evidence type="ECO:0000313" key="4">
    <source>
        <dbReference type="Proteomes" id="UP000053989"/>
    </source>
</evidence>
<gene>
    <name evidence="3" type="ORF">SCLCIDRAFT_830449</name>
</gene>
<feature type="transmembrane region" description="Helical" evidence="2">
    <location>
        <begin position="59"/>
        <end position="81"/>
    </location>
</feature>
<reference evidence="4" key="2">
    <citation type="submission" date="2015-01" db="EMBL/GenBank/DDBJ databases">
        <title>Evolutionary Origins and Diversification of the Mycorrhizal Mutualists.</title>
        <authorList>
            <consortium name="DOE Joint Genome Institute"/>
            <consortium name="Mycorrhizal Genomics Consortium"/>
            <person name="Kohler A."/>
            <person name="Kuo A."/>
            <person name="Nagy L.G."/>
            <person name="Floudas D."/>
            <person name="Copeland A."/>
            <person name="Barry K.W."/>
            <person name="Cichocki N."/>
            <person name="Veneault-Fourrey C."/>
            <person name="LaButti K."/>
            <person name="Lindquist E.A."/>
            <person name="Lipzen A."/>
            <person name="Lundell T."/>
            <person name="Morin E."/>
            <person name="Murat C."/>
            <person name="Riley R."/>
            <person name="Ohm R."/>
            <person name="Sun H."/>
            <person name="Tunlid A."/>
            <person name="Henrissat B."/>
            <person name="Grigoriev I.V."/>
            <person name="Hibbett D.S."/>
            <person name="Martin F."/>
        </authorList>
    </citation>
    <scope>NUCLEOTIDE SEQUENCE [LARGE SCALE GENOMIC DNA]</scope>
    <source>
        <strain evidence="4">Foug A</strain>
    </source>
</reference>
<keyword evidence="4" id="KW-1185">Reference proteome</keyword>
<reference evidence="3 4" key="1">
    <citation type="submission" date="2014-04" db="EMBL/GenBank/DDBJ databases">
        <authorList>
            <consortium name="DOE Joint Genome Institute"/>
            <person name="Kuo A."/>
            <person name="Kohler A."/>
            <person name="Nagy L.G."/>
            <person name="Floudas D."/>
            <person name="Copeland A."/>
            <person name="Barry K.W."/>
            <person name="Cichocki N."/>
            <person name="Veneault-Fourrey C."/>
            <person name="LaButti K."/>
            <person name="Lindquist E.A."/>
            <person name="Lipzen A."/>
            <person name="Lundell T."/>
            <person name="Morin E."/>
            <person name="Murat C."/>
            <person name="Sun H."/>
            <person name="Tunlid A."/>
            <person name="Henrissat B."/>
            <person name="Grigoriev I.V."/>
            <person name="Hibbett D.S."/>
            <person name="Martin F."/>
            <person name="Nordberg H.P."/>
            <person name="Cantor M.N."/>
            <person name="Hua S.X."/>
        </authorList>
    </citation>
    <scope>NUCLEOTIDE SEQUENCE [LARGE SCALE GENOMIC DNA]</scope>
    <source>
        <strain evidence="3 4">Foug A</strain>
    </source>
</reference>
<sequence length="201" mass="21994">MYSALILFVPLLLAAFACLGYLHLFAKIRLSPLQYLIIPSILPAVVLQAGIPVNDTFSTLLYLILEAARDYLLSVSILVFFHGLDMPASLGISYFEAGTLLTFACALLIIVSTASWVLLILSRILLHVCIPLFALVIFPSHPHMDNYRLLLLDRMFRPTLVHGDSAPSSHCPNPTSPVELEDGTSQTIPASASRVEEGMCV</sequence>
<evidence type="ECO:0000256" key="1">
    <source>
        <dbReference type="SAM" id="MobiDB-lite"/>
    </source>
</evidence>
<keyword evidence="2" id="KW-0812">Transmembrane</keyword>
<feature type="transmembrane region" description="Helical" evidence="2">
    <location>
        <begin position="33"/>
        <end position="53"/>
    </location>
</feature>
<feature type="transmembrane region" description="Helical" evidence="2">
    <location>
        <begin position="93"/>
        <end position="111"/>
    </location>
</feature>
<dbReference type="InParanoid" id="A0A0C3AWE2"/>
<evidence type="ECO:0000313" key="3">
    <source>
        <dbReference type="EMBL" id="KIM69287.1"/>
    </source>
</evidence>
<dbReference type="Proteomes" id="UP000053989">
    <property type="component" value="Unassembled WGS sequence"/>
</dbReference>
<feature type="transmembrane region" description="Helical" evidence="2">
    <location>
        <begin position="117"/>
        <end position="138"/>
    </location>
</feature>
<keyword evidence="2" id="KW-0472">Membrane</keyword>
<dbReference type="HOGENOM" id="CLU_1361131_0_0_1"/>
<dbReference type="EMBL" id="KN822007">
    <property type="protein sequence ID" value="KIM69287.1"/>
    <property type="molecule type" value="Genomic_DNA"/>
</dbReference>
<accession>A0A0C3AWE2</accession>
<keyword evidence="2" id="KW-1133">Transmembrane helix</keyword>
<organism evidence="3 4">
    <name type="scientific">Scleroderma citrinum Foug A</name>
    <dbReference type="NCBI Taxonomy" id="1036808"/>
    <lineage>
        <taxon>Eukaryota</taxon>
        <taxon>Fungi</taxon>
        <taxon>Dikarya</taxon>
        <taxon>Basidiomycota</taxon>
        <taxon>Agaricomycotina</taxon>
        <taxon>Agaricomycetes</taxon>
        <taxon>Agaricomycetidae</taxon>
        <taxon>Boletales</taxon>
        <taxon>Sclerodermatineae</taxon>
        <taxon>Sclerodermataceae</taxon>
        <taxon>Scleroderma</taxon>
    </lineage>
</organism>
<protein>
    <submittedName>
        <fullName evidence="3">Uncharacterized protein</fullName>
    </submittedName>
</protein>
<dbReference type="AlphaFoldDB" id="A0A0C3AWE2"/>
<proteinExistence type="predicted"/>
<feature type="region of interest" description="Disordered" evidence="1">
    <location>
        <begin position="163"/>
        <end position="187"/>
    </location>
</feature>
<name>A0A0C3AWE2_9AGAM</name>
<evidence type="ECO:0000256" key="2">
    <source>
        <dbReference type="SAM" id="Phobius"/>
    </source>
</evidence>
<feature type="transmembrane region" description="Helical" evidence="2">
    <location>
        <begin position="6"/>
        <end position="26"/>
    </location>
</feature>